<comment type="subcellular location">
    <subcellularLocation>
        <location evidence="1">Cytoplasm</location>
        <location evidence="1">Cytoskeleton</location>
    </subcellularLocation>
</comment>
<evidence type="ECO:0000256" key="1">
    <source>
        <dbReference type="ARBA" id="ARBA00004245"/>
    </source>
</evidence>
<dbReference type="GO" id="GO:0016192">
    <property type="term" value="P:vesicle-mediated transport"/>
    <property type="evidence" value="ECO:0007669"/>
    <property type="project" value="UniProtKB-ARBA"/>
</dbReference>
<dbReference type="SMART" id="SM00150">
    <property type="entry name" value="SPEC"/>
    <property type="match status" value="16"/>
</dbReference>
<dbReference type="InterPro" id="IPR016343">
    <property type="entry name" value="Spectrin_bsu"/>
</dbReference>
<dbReference type="InterPro" id="IPR002017">
    <property type="entry name" value="Spectrin_repeat"/>
</dbReference>
<evidence type="ECO:0000256" key="2">
    <source>
        <dbReference type="ARBA" id="ARBA00006826"/>
    </source>
</evidence>
<dbReference type="Proteomes" id="UP001159428">
    <property type="component" value="Unassembled WGS sequence"/>
</dbReference>
<evidence type="ECO:0000256" key="5">
    <source>
        <dbReference type="ARBA" id="ARBA00022553"/>
    </source>
</evidence>
<dbReference type="FunFam" id="1.20.58.60:FF:000106">
    <property type="entry name" value="Spectrin beta chain"/>
    <property type="match status" value="1"/>
</dbReference>
<dbReference type="GO" id="GO:0005200">
    <property type="term" value="F:structural constituent of cytoskeleton"/>
    <property type="evidence" value="ECO:0007669"/>
    <property type="project" value="UniProtKB-UniRule"/>
</dbReference>
<dbReference type="FunFam" id="1.10.418.10:FF:000004">
    <property type="entry name" value="Spectrin beta chain"/>
    <property type="match status" value="1"/>
</dbReference>
<dbReference type="FunFam" id="1.20.58.60:FF:000020">
    <property type="entry name" value="Spectrin alpha chain, non-erythrocytic 1"/>
    <property type="match status" value="3"/>
</dbReference>
<feature type="domain" description="Calponin-homology (CH)" evidence="13">
    <location>
        <begin position="88"/>
        <end position="192"/>
    </location>
</feature>
<organism evidence="14 15">
    <name type="scientific">Pocillopora meandrina</name>
    <dbReference type="NCBI Taxonomy" id="46732"/>
    <lineage>
        <taxon>Eukaryota</taxon>
        <taxon>Metazoa</taxon>
        <taxon>Cnidaria</taxon>
        <taxon>Anthozoa</taxon>
        <taxon>Hexacorallia</taxon>
        <taxon>Scleractinia</taxon>
        <taxon>Astrocoeniina</taxon>
        <taxon>Pocilloporidae</taxon>
        <taxon>Pocillopora</taxon>
    </lineage>
</organism>
<keyword evidence="10" id="KW-0175">Coiled coil</keyword>
<sequence>MSVDVKHPLDAASTDLLEVSRHRLEPLSTKMEERDADVMKAFIQSMGTMGEVSTDYRDSEEDQWMEQQSSARLFERSRIKVLADEREKVQKKTFTKWINSHLQRVGARVNDLYHDLKEGKKLILLLEILSGEKLPKPSKGRMRIHMLENVDKALTFLKQQKVHLENIGAHDIVDGNNKITLGLIWTIILRFQIQDITIEGETKEKRSAKDALLLWCQSKTVGYRNVTVSNFTTSWRDGLAFNALIHRHRPDLIEYEKLTKSEPEKNLNLAFEVAETQLEIPQLLEAEDVNVDFPDEKSVITYVAAYYHYFAKMKTVEVSGSRIGKVIERIKENHELIIEYEKLATDLLEWIHITIVKLSDRKFANTLVGVQQEMLEFNQYRTQEKPPRFVEKGNLEVQLFILTSKLRANHQKMYTPPENKALGDINKAWEALERAEHERELALREELMRQERLEMLAAKFDRKAAMRETWLNENQRLVSQDNFGNDIAAVEAATKKHEAIETDIMAYEERIKAIVQVADELHRENYHESDRIQERKDLILRLWEQLLELLKRRRSRLEKSMKLQRCFQEMINTIDWMDEIKMGLLSEDYGKHLLGVEDLLQKHSLVEADIAAQADRVKSVNEQAEVFLHLDNEEDGFKPDENQIRDHQAELEGAYNELLQLAAARRARLDESHKLQTFYRDAEEEEMWVSEKAHSLQSTDYGHDLNSAMVLLNKHEAVERELAKRDTHTQAVMKSGQDLLDSGHYSSDTIQSRMISIQNKWTNLEDVAGYRKKKIEENQKLQQFISDYNDIMSWLDMMERIVANDDLGYDEASSDTLLKKHKIIEEDIENYASVIKGLHDEVDELGDEDKTSHEVVDRCRNVDTRYENLRLQAANRRHKLLDALSLHQLNRDAYIVDSWINEKEDRLEAALTVEKSMDLEECQIIEQRFDGFQQELNANEKRVGVVNDLGGQLIEKGHINSDEIKDTIDGLNTKWANLRNAADIKKAKLDKALRLQQFHAGVHETKLWITEKSSLLLSVEEVTNMKDLATVMILQRRLNSIQRDLGPLEDKVTKLENDSEVLCSEYQGEPEEPIIRDKINVVSSAWVDLKDNVKQRDDALAESGELQHFVIDLDNFQIWLNNTQNEVASEEMPVSLIDAEKMLKELEDLKDEIDSREPDFKQLMLSGPKWIQDESDLQQQSLKEQLDNLETGWSDVHILWDNRKKMLIQALNHQLFIRDSKQCEAILGQQELFLSKEESGATVETVKELIKKHEEFDKRMQTNDDKINQMIQFADRLNDENHYASDKITEKARSIDERRERLFFLLLFFIFIFYNTLFLRFRCRRRNANHEKMAAALKRLRDALELQQFIQDSEDMYDWLNERLLIASEETYRDLSNIQGKVMKHRAFEAEIQANKERLDNICESGNNIAEEKPQNRPEIEERLEKLNVKWQELSDASKQKGTKLGDAQKQEEFNTGVQNIQQWFTEIEQTVVTHEKATDLTTATRLYQKHKMMEKEILARRQRMQELNCQAQDLVDAGHFDPNAVEETRIVMEERVDAMAAPLSEKGVELERTLGYFQFNRDVDDEEAWIKEKEPLLQSTNYGNNLFEVQTLQKKLQTLCAEIAIHEAHKDAICKRGQELVDCEHPEAEQVAARTQDLQEKYDNLKKLSDAYKGQLDLSLQAKQYYYDAAEAESWMSEQELNMMGDERGKDEASANAMLKKHETLEAAIADYSETVNELGDTANALVESEHPESEAVKKRQGQIEKLYEGLKDLAEERRGKLDETLKLYQLQGEIDDLEHWIAQKEVVAGSQDIGQDLAQVELLIEKFREFARDTTNTGTERVAATNAVCDQLIGTGHTDAATIAEWKDQINESWADLLELIETRTKMLEAARELHKFFYEAKEVLAMIQEKENLLTDDLGRDLNSLHQLQVVHQGFEADLAPLGNQVVAVQEEASRLQGSYAGDKAREIQDKEDEVLDAWKRLNWRVKQRTERLHDADDLYRFLLAVQDQMLWMNDMLKQILTYEKAKDVPGVEVLMEQHQTRKVEIDAREDSFQNVAKMGKDLIARNHYATPEINEKLDMLNRHKDELSLEWDKRWEHLQLVHEVMQFARDAHMAEGWMIAQEPYLKNENLGNDLNEVEQLLEKHSNFEKLVNTQEERFQALERLTTYELREGKRRKMEQERREREERERKEREEKERLEQLERIRRQEEEELRRREEEEARRRSEQREAEQRAREEAVVVAEAEGVEGAPDEKETDESVTDGKMEGYLYRKPTMDAPNRKAPIRQWKQFYVVLQDMSLHFYKDQKTARVDHEAAHSLTTEEGFVEKAIDYTKRKNVFRFRSSAGQEFLFQAKDEEDMKLWIKHIQENISGEAAGKDASPGKKTDKGKGGSGIFGKRRSKNLDKEKEEKK</sequence>
<dbReference type="InterPro" id="IPR041681">
    <property type="entry name" value="PH_9"/>
</dbReference>
<evidence type="ECO:0000256" key="9">
    <source>
        <dbReference type="PIRNR" id="PIRNR002297"/>
    </source>
</evidence>
<evidence type="ECO:0000259" key="12">
    <source>
        <dbReference type="PROSITE" id="PS50003"/>
    </source>
</evidence>
<dbReference type="GO" id="GO:0008091">
    <property type="term" value="C:spectrin"/>
    <property type="evidence" value="ECO:0007669"/>
    <property type="project" value="InterPro"/>
</dbReference>
<comment type="similarity">
    <text evidence="2 9">Belongs to the spectrin family.</text>
</comment>
<dbReference type="Pfam" id="PF15410">
    <property type="entry name" value="PH_9"/>
    <property type="match status" value="1"/>
</dbReference>
<dbReference type="Gene3D" id="1.20.58.60">
    <property type="match status" value="13"/>
</dbReference>
<dbReference type="PROSITE" id="PS00020">
    <property type="entry name" value="ACTININ_2"/>
    <property type="match status" value="1"/>
</dbReference>
<feature type="region of interest" description="Disordered" evidence="11">
    <location>
        <begin position="2354"/>
        <end position="2393"/>
    </location>
</feature>
<feature type="coiled-coil region" evidence="10">
    <location>
        <begin position="1629"/>
        <end position="1656"/>
    </location>
</feature>
<dbReference type="Gene3D" id="2.30.29.30">
    <property type="entry name" value="Pleckstrin-homology domain (PH domain)/Phosphotyrosine-binding domain (PTB)"/>
    <property type="match status" value="1"/>
</dbReference>
<keyword evidence="8 9" id="KW-0206">Cytoskeleton</keyword>
<dbReference type="InterPro" id="IPR018159">
    <property type="entry name" value="Spectrin/alpha-actinin"/>
</dbReference>
<dbReference type="InterPro" id="IPR001715">
    <property type="entry name" value="CH_dom"/>
</dbReference>
<dbReference type="InterPro" id="IPR001849">
    <property type="entry name" value="PH_domain"/>
</dbReference>
<keyword evidence="7 9" id="KW-0009">Actin-binding</keyword>
<keyword evidence="5" id="KW-0597">Phosphoprotein</keyword>
<evidence type="ECO:0000256" key="11">
    <source>
        <dbReference type="SAM" id="MobiDB-lite"/>
    </source>
</evidence>
<keyword evidence="15" id="KW-1185">Reference proteome</keyword>
<feature type="region of interest" description="Disordered" evidence="11">
    <location>
        <begin position="2193"/>
        <end position="2243"/>
    </location>
</feature>
<feature type="domain" description="PH" evidence="12">
    <location>
        <begin position="2245"/>
        <end position="2353"/>
    </location>
</feature>
<dbReference type="SUPFAM" id="SSF46966">
    <property type="entry name" value="Spectrin repeat"/>
    <property type="match status" value="14"/>
</dbReference>
<gene>
    <name evidence="14" type="ORF">PMEA_00014507</name>
</gene>
<dbReference type="GO" id="GO:0005543">
    <property type="term" value="F:phospholipid binding"/>
    <property type="evidence" value="ECO:0007669"/>
    <property type="project" value="InterPro"/>
</dbReference>
<keyword evidence="3 9" id="KW-0117">Actin capping</keyword>
<dbReference type="GO" id="GO:0003779">
    <property type="term" value="F:actin binding"/>
    <property type="evidence" value="ECO:0007669"/>
    <property type="project" value="UniProtKB-KW"/>
</dbReference>
<dbReference type="PROSITE" id="PS00019">
    <property type="entry name" value="ACTININ_1"/>
    <property type="match status" value="1"/>
</dbReference>
<evidence type="ECO:0000313" key="15">
    <source>
        <dbReference type="Proteomes" id="UP001159428"/>
    </source>
</evidence>
<dbReference type="CDD" id="cd00176">
    <property type="entry name" value="SPEC"/>
    <property type="match status" value="9"/>
</dbReference>
<evidence type="ECO:0000256" key="8">
    <source>
        <dbReference type="ARBA" id="ARBA00023212"/>
    </source>
</evidence>
<dbReference type="InterPro" id="IPR001605">
    <property type="entry name" value="PH_dom-spectrin-type"/>
</dbReference>
<protein>
    <recommendedName>
        <fullName evidence="9">Spectrin beta chain</fullName>
    </recommendedName>
</protein>
<dbReference type="SUPFAM" id="SSF50729">
    <property type="entry name" value="PH domain-like"/>
    <property type="match status" value="1"/>
</dbReference>
<evidence type="ECO:0000313" key="14">
    <source>
        <dbReference type="EMBL" id="CAH3131522.1"/>
    </source>
</evidence>
<dbReference type="CDD" id="cd10571">
    <property type="entry name" value="PH_beta_spectrin"/>
    <property type="match status" value="1"/>
</dbReference>
<evidence type="ECO:0000259" key="13">
    <source>
        <dbReference type="PROSITE" id="PS50021"/>
    </source>
</evidence>
<feature type="region of interest" description="Disordered" evidence="11">
    <location>
        <begin position="2157"/>
        <end position="2181"/>
    </location>
</feature>
<feature type="compositionally biased region" description="Basic and acidic residues" evidence="11">
    <location>
        <begin position="2383"/>
        <end position="2393"/>
    </location>
</feature>
<feature type="coiled-coil region" evidence="10">
    <location>
        <begin position="490"/>
        <end position="560"/>
    </location>
</feature>
<dbReference type="InterPro" id="IPR001589">
    <property type="entry name" value="Actinin_actin-bd_CS"/>
</dbReference>
<evidence type="ECO:0000256" key="10">
    <source>
        <dbReference type="SAM" id="Coils"/>
    </source>
</evidence>
<evidence type="ECO:0000256" key="7">
    <source>
        <dbReference type="ARBA" id="ARBA00023203"/>
    </source>
</evidence>
<dbReference type="FunFam" id="2.30.29.30:FF:000024">
    <property type="entry name" value="Spectrin beta chain"/>
    <property type="match status" value="1"/>
</dbReference>
<dbReference type="PROSITE" id="PS50003">
    <property type="entry name" value="PH_DOMAIN"/>
    <property type="match status" value="1"/>
</dbReference>
<dbReference type="FunFam" id="1.20.58.60:FF:000172">
    <property type="entry name" value="Spectrin beta chain"/>
    <property type="match status" value="1"/>
</dbReference>
<dbReference type="PANTHER" id="PTHR11915">
    <property type="entry name" value="SPECTRIN/FILAMIN RELATED CYTOSKELETAL PROTEIN"/>
    <property type="match status" value="1"/>
</dbReference>
<dbReference type="SMART" id="SM00033">
    <property type="entry name" value="CH"/>
    <property type="match status" value="2"/>
</dbReference>
<dbReference type="GO" id="GO:0016020">
    <property type="term" value="C:membrane"/>
    <property type="evidence" value="ECO:0007669"/>
    <property type="project" value="UniProtKB-ARBA"/>
</dbReference>
<dbReference type="SUPFAM" id="SSF47576">
    <property type="entry name" value="Calponin-homology domain, CH-domain"/>
    <property type="match status" value="1"/>
</dbReference>
<evidence type="ECO:0000256" key="4">
    <source>
        <dbReference type="ARBA" id="ARBA00022490"/>
    </source>
</evidence>
<feature type="compositionally biased region" description="Basic and acidic residues" evidence="11">
    <location>
        <begin position="2161"/>
        <end position="2181"/>
    </location>
</feature>
<dbReference type="FunFam" id="1.20.58.60:FF:000011">
    <property type="entry name" value="Spectrin beta chain"/>
    <property type="match status" value="1"/>
</dbReference>
<evidence type="ECO:0000256" key="3">
    <source>
        <dbReference type="ARBA" id="ARBA00022467"/>
    </source>
</evidence>
<dbReference type="Pfam" id="PF00307">
    <property type="entry name" value="CH"/>
    <property type="match status" value="2"/>
</dbReference>
<dbReference type="GO" id="GO:0051693">
    <property type="term" value="P:actin filament capping"/>
    <property type="evidence" value="ECO:0007669"/>
    <property type="project" value="UniProtKB-UniRule"/>
</dbReference>
<dbReference type="FunFam" id="1.20.58.60:FF:000019">
    <property type="entry name" value="Spectrin beta chain"/>
    <property type="match status" value="1"/>
</dbReference>
<dbReference type="Gene3D" id="1.10.418.10">
    <property type="entry name" value="Calponin-like domain"/>
    <property type="match status" value="2"/>
</dbReference>
<dbReference type="CDD" id="cd21248">
    <property type="entry name" value="CH_SPTB_like_rpt2"/>
    <property type="match status" value="1"/>
</dbReference>
<keyword evidence="4 9" id="KW-0963">Cytoplasm</keyword>
<proteinExistence type="inferred from homology"/>
<feature type="compositionally biased region" description="Low complexity" evidence="11">
    <location>
        <begin position="2222"/>
        <end position="2232"/>
    </location>
</feature>
<dbReference type="PROSITE" id="PS50021">
    <property type="entry name" value="CH"/>
    <property type="match status" value="2"/>
</dbReference>
<dbReference type="CDD" id="cd21246">
    <property type="entry name" value="CH_SPTB-like_rpt1"/>
    <property type="match status" value="1"/>
</dbReference>
<dbReference type="SMART" id="SM00233">
    <property type="entry name" value="PH"/>
    <property type="match status" value="1"/>
</dbReference>
<evidence type="ECO:0000256" key="6">
    <source>
        <dbReference type="ARBA" id="ARBA00022737"/>
    </source>
</evidence>
<dbReference type="EMBL" id="CALNXJ010000026">
    <property type="protein sequence ID" value="CAH3131522.1"/>
    <property type="molecule type" value="Genomic_DNA"/>
</dbReference>
<name>A0AAU9X0S5_9CNID</name>
<reference evidence="14 15" key="1">
    <citation type="submission" date="2022-05" db="EMBL/GenBank/DDBJ databases">
        <authorList>
            <consortium name="Genoscope - CEA"/>
            <person name="William W."/>
        </authorList>
    </citation>
    <scope>NUCLEOTIDE SEQUENCE [LARGE SCALE GENOMIC DNA]</scope>
</reference>
<dbReference type="FunFam" id="1.10.418.10:FF:000001">
    <property type="entry name" value="Actinin alpha 1"/>
    <property type="match status" value="1"/>
</dbReference>
<feature type="domain" description="Calponin-homology (CH)" evidence="13">
    <location>
        <begin position="206"/>
        <end position="311"/>
    </location>
</feature>
<dbReference type="PRINTS" id="PR00683">
    <property type="entry name" value="SPECTRINPH"/>
</dbReference>
<dbReference type="InterPro" id="IPR011993">
    <property type="entry name" value="PH-like_dom_sf"/>
</dbReference>
<dbReference type="Pfam" id="PF00435">
    <property type="entry name" value="Spectrin"/>
    <property type="match status" value="17"/>
</dbReference>
<feature type="compositionally biased region" description="Basic and acidic residues" evidence="11">
    <location>
        <begin position="2193"/>
        <end position="2221"/>
    </location>
</feature>
<dbReference type="PIRSF" id="PIRSF002297">
    <property type="entry name" value="Spectrin_beta_subunit"/>
    <property type="match status" value="1"/>
</dbReference>
<comment type="caution">
    <text evidence="14">The sequence shown here is derived from an EMBL/GenBank/DDBJ whole genome shotgun (WGS) entry which is preliminary data.</text>
</comment>
<accession>A0AAU9X0S5</accession>
<keyword evidence="6" id="KW-0677">Repeat</keyword>
<dbReference type="InterPro" id="IPR036872">
    <property type="entry name" value="CH_dom_sf"/>
</dbReference>
<feature type="compositionally biased region" description="Basic and acidic residues" evidence="11">
    <location>
        <begin position="2362"/>
        <end position="2371"/>
    </location>
</feature>